<organism evidence="2 3">
    <name type="scientific">Acidianus manzaensis</name>
    <dbReference type="NCBI Taxonomy" id="282676"/>
    <lineage>
        <taxon>Archaea</taxon>
        <taxon>Thermoproteota</taxon>
        <taxon>Thermoprotei</taxon>
        <taxon>Sulfolobales</taxon>
        <taxon>Sulfolobaceae</taxon>
        <taxon>Acidianus</taxon>
    </lineage>
</organism>
<feature type="transmembrane region" description="Helical" evidence="1">
    <location>
        <begin position="103"/>
        <end position="124"/>
    </location>
</feature>
<evidence type="ECO:0000313" key="2">
    <source>
        <dbReference type="EMBL" id="ARM76871.1"/>
    </source>
</evidence>
<keyword evidence="1" id="KW-0472">Membrane</keyword>
<dbReference type="KEGG" id="aman:B6F84_13135"/>
<proteinExistence type="predicted"/>
<dbReference type="GeneID" id="41591883"/>
<feature type="transmembrane region" description="Helical" evidence="1">
    <location>
        <begin position="7"/>
        <end position="33"/>
    </location>
</feature>
<name>A0A1W6K2U4_9CREN</name>
<keyword evidence="1" id="KW-1133">Transmembrane helix</keyword>
<evidence type="ECO:0000256" key="1">
    <source>
        <dbReference type="SAM" id="Phobius"/>
    </source>
</evidence>
<reference evidence="2 3" key="1">
    <citation type="submission" date="2017-03" db="EMBL/GenBank/DDBJ databases">
        <title>Sulfur activation and transportation mechanism of thermophilic Archaea Acidianus manzaensis YN-25.</title>
        <authorList>
            <person name="Ma Y."/>
            <person name="Yang Y."/>
            <person name="Xia J."/>
        </authorList>
    </citation>
    <scope>NUCLEOTIDE SEQUENCE [LARGE SCALE GENOMIC DNA]</scope>
    <source>
        <strain evidence="2 3">YN-25</strain>
    </source>
</reference>
<feature type="transmembrane region" description="Helical" evidence="1">
    <location>
        <begin position="72"/>
        <end position="97"/>
    </location>
</feature>
<dbReference type="EMBL" id="CP020477">
    <property type="protein sequence ID" value="ARM76871.1"/>
    <property type="molecule type" value="Genomic_DNA"/>
</dbReference>
<dbReference type="Proteomes" id="UP000193404">
    <property type="component" value="Chromosome"/>
</dbReference>
<keyword evidence="1" id="KW-0812">Transmembrane</keyword>
<feature type="transmembrane region" description="Helical" evidence="1">
    <location>
        <begin position="39"/>
        <end position="60"/>
    </location>
</feature>
<accession>A0A1W6K2U4</accession>
<gene>
    <name evidence="2" type="ORF">B6F84_13135</name>
</gene>
<sequence length="127" mass="14242">MFKSLLAGFFAGLIDVIFYLNDLNIFSVLSFHILKVYSIPLGIILHIIASTIIFFVAVFLIEKSGIKMNGLFSVIILGLLTGSAVLALFSLPVHLLIFPIKITLIYVLAHVFYGLFGYLIYWSLRKI</sequence>
<evidence type="ECO:0000313" key="3">
    <source>
        <dbReference type="Proteomes" id="UP000193404"/>
    </source>
</evidence>
<dbReference type="AlphaFoldDB" id="A0A1W6K2U4"/>
<keyword evidence="3" id="KW-1185">Reference proteome</keyword>
<dbReference type="RefSeq" id="WP_148692665.1">
    <property type="nucleotide sequence ID" value="NZ_CP020477.1"/>
</dbReference>
<dbReference type="OrthoDB" id="43903at2157"/>
<protein>
    <submittedName>
        <fullName evidence="2">Uncharacterized protein</fullName>
    </submittedName>
</protein>